<dbReference type="EMBL" id="MNBE01000205">
    <property type="protein sequence ID" value="OKP12471.1"/>
    <property type="molecule type" value="Genomic_DNA"/>
</dbReference>
<protein>
    <submittedName>
        <fullName evidence="1">Uncharacterized protein</fullName>
    </submittedName>
</protein>
<accession>A0A1Q5UJ26</accession>
<evidence type="ECO:0000313" key="2">
    <source>
        <dbReference type="Proteomes" id="UP000186955"/>
    </source>
</evidence>
<keyword evidence="2" id="KW-1185">Reference proteome</keyword>
<organism evidence="1 2">
    <name type="scientific">Penicillium subrubescens</name>
    <dbReference type="NCBI Taxonomy" id="1316194"/>
    <lineage>
        <taxon>Eukaryota</taxon>
        <taxon>Fungi</taxon>
        <taxon>Dikarya</taxon>
        <taxon>Ascomycota</taxon>
        <taxon>Pezizomycotina</taxon>
        <taxon>Eurotiomycetes</taxon>
        <taxon>Eurotiomycetidae</taxon>
        <taxon>Eurotiales</taxon>
        <taxon>Aspergillaceae</taxon>
        <taxon>Penicillium</taxon>
    </lineage>
</organism>
<comment type="caution">
    <text evidence="1">The sequence shown here is derived from an EMBL/GenBank/DDBJ whole genome shotgun (WGS) entry which is preliminary data.</text>
</comment>
<evidence type="ECO:0000313" key="1">
    <source>
        <dbReference type="EMBL" id="OKP12471.1"/>
    </source>
</evidence>
<proteinExistence type="predicted"/>
<dbReference type="AlphaFoldDB" id="A0A1Q5UJ26"/>
<gene>
    <name evidence="1" type="ORF">PENSUB_1837</name>
</gene>
<name>A0A1Q5UJ26_9EURO</name>
<sequence length="57" mass="6182">MRTSRLVHNELGLNNHSAIVSPFSPDQPQHYQQRSYSDDAAGVGANARILDGFGEGV</sequence>
<reference evidence="1 2" key="1">
    <citation type="submission" date="2016-10" db="EMBL/GenBank/DDBJ databases">
        <title>Genome sequence of the ascomycete fungus Penicillium subrubescens.</title>
        <authorList>
            <person name="De Vries R.P."/>
            <person name="Peng M."/>
            <person name="Dilokpimol A."/>
            <person name="Hilden K."/>
            <person name="Makela M.R."/>
            <person name="Grigoriev I."/>
            <person name="Riley R."/>
            <person name="Granchi Z."/>
        </authorList>
    </citation>
    <scope>NUCLEOTIDE SEQUENCE [LARGE SCALE GENOMIC DNA]</scope>
    <source>
        <strain evidence="1 2">CBS 132785</strain>
    </source>
</reference>
<dbReference type="Proteomes" id="UP000186955">
    <property type="component" value="Unassembled WGS sequence"/>
</dbReference>